<evidence type="ECO:0000313" key="1">
    <source>
        <dbReference type="EMBL" id="MBC1485052.1"/>
    </source>
</evidence>
<comment type="caution">
    <text evidence="1">The sequence shown here is derived from an EMBL/GenBank/DDBJ whole genome shotgun (WGS) entry which is preliminary data.</text>
</comment>
<sequence length="122" mass="14003">MKKKKWLILIILIIVICVSAFGIKWLVDRNNLVGMVQVDGLVYIVTNEPAKNEDALEKIGEVEQKIKSYQTPDEDFTSNSLNEGVELYQAKNGDDYPRTILYKEDGEYYIASEAMEQPQQQQ</sequence>
<reference evidence="1 2" key="1">
    <citation type="submission" date="2020-03" db="EMBL/GenBank/DDBJ databases">
        <title>Soil Listeria distribution.</title>
        <authorList>
            <person name="Liao J."/>
            <person name="Wiedmann M."/>
        </authorList>
    </citation>
    <scope>NUCLEOTIDE SEQUENCE [LARGE SCALE GENOMIC DNA]</scope>
    <source>
        <strain evidence="1 2">FSL L7-1560</strain>
    </source>
</reference>
<protein>
    <submittedName>
        <fullName evidence="1">Uncharacterized protein</fullName>
    </submittedName>
</protein>
<name>A0A7X0WZV6_LISSE</name>
<organism evidence="1 2">
    <name type="scientific">Listeria seeligeri</name>
    <dbReference type="NCBI Taxonomy" id="1640"/>
    <lineage>
        <taxon>Bacteria</taxon>
        <taxon>Bacillati</taxon>
        <taxon>Bacillota</taxon>
        <taxon>Bacilli</taxon>
        <taxon>Bacillales</taxon>
        <taxon>Listeriaceae</taxon>
        <taxon>Listeria</taxon>
    </lineage>
</organism>
<accession>A0A7X0WZV6</accession>
<dbReference type="Proteomes" id="UP000523362">
    <property type="component" value="Unassembled WGS sequence"/>
</dbReference>
<dbReference type="RefSeq" id="WP_185336982.1">
    <property type="nucleotide sequence ID" value="NZ_JAAIYQ010000001.1"/>
</dbReference>
<dbReference type="AlphaFoldDB" id="A0A7X0WZV6"/>
<dbReference type="EMBL" id="JAARRG010000001">
    <property type="protein sequence ID" value="MBC1485052.1"/>
    <property type="molecule type" value="Genomic_DNA"/>
</dbReference>
<evidence type="ECO:0000313" key="2">
    <source>
        <dbReference type="Proteomes" id="UP000523362"/>
    </source>
</evidence>
<gene>
    <name evidence="1" type="ORF">HB897_02255</name>
</gene>
<proteinExistence type="predicted"/>